<dbReference type="Proteomes" id="UP000439994">
    <property type="component" value="Unassembled WGS sequence"/>
</dbReference>
<accession>A0A6N8F5E6</accession>
<evidence type="ECO:0000313" key="4">
    <source>
        <dbReference type="Proteomes" id="UP000439994"/>
    </source>
</evidence>
<comment type="caution">
    <text evidence="3">The sequence shown here is derived from an EMBL/GenBank/DDBJ whole genome shotgun (WGS) entry which is preliminary data.</text>
</comment>
<feature type="compositionally biased region" description="Polar residues" evidence="1">
    <location>
        <begin position="7"/>
        <end position="24"/>
    </location>
</feature>
<dbReference type="OrthoDB" id="5704509at2"/>
<keyword evidence="4" id="KW-1185">Reference proteome</keyword>
<keyword evidence="2" id="KW-0472">Membrane</keyword>
<name>A0A6N8F5E6_9GAMM</name>
<dbReference type="NCBIfam" id="TIGR02523">
    <property type="entry name" value="type_IV_pilV"/>
    <property type="match status" value="1"/>
</dbReference>
<keyword evidence="2" id="KW-0812">Transmembrane</keyword>
<protein>
    <submittedName>
        <fullName evidence="3">Type IV pilus modification protein PilV</fullName>
    </submittedName>
</protein>
<proteinExistence type="predicted"/>
<feature type="transmembrane region" description="Helical" evidence="2">
    <location>
        <begin position="34"/>
        <end position="54"/>
    </location>
</feature>
<reference evidence="3 4" key="1">
    <citation type="submission" date="2019-11" db="EMBL/GenBank/DDBJ databases">
        <title>P. haliotis isolates from Z. marina roots.</title>
        <authorList>
            <person name="Cohen M."/>
            <person name="Jospin G."/>
            <person name="Eisen J.A."/>
            <person name="Coil D.A."/>
        </authorList>
    </citation>
    <scope>NUCLEOTIDE SEQUENCE [LARGE SCALE GENOMIC DNA]</scope>
    <source>
        <strain evidence="3 4">UCD-MCMsp1aY</strain>
    </source>
</reference>
<dbReference type="AlphaFoldDB" id="A0A6N8F5E6"/>
<evidence type="ECO:0000313" key="3">
    <source>
        <dbReference type="EMBL" id="MUH71513.1"/>
    </source>
</evidence>
<gene>
    <name evidence="3" type="primary">pilV</name>
    <name evidence="3" type="ORF">GNP35_02750</name>
</gene>
<feature type="region of interest" description="Disordered" evidence="1">
    <location>
        <begin position="1"/>
        <end position="24"/>
    </location>
</feature>
<evidence type="ECO:0000256" key="1">
    <source>
        <dbReference type="SAM" id="MobiDB-lite"/>
    </source>
</evidence>
<sequence>MMRKINGYSQQKHQKPGNSIHITSKPSKQMGVGLIEILISLFVISIGLLGLVGLQFTVSTSNQDAYVKSQATIINESLADRIRINRQYQNRGDNTLPPIDGTDNAYTTLDNYNFRNNGDCSKTEFECFCENVPQNIVNCRDEGGADAQLCTPVQSAVFDAYEVSCMAAAVMDDMEVGAVALNAIPAANGDVVPPNTTLTVYVAWPATIWKNLDKAVNEMCSDILDEQGIVGDYECVYMDVIVGDLML</sequence>
<dbReference type="EMBL" id="WOCD01000001">
    <property type="protein sequence ID" value="MUH71513.1"/>
    <property type="molecule type" value="Genomic_DNA"/>
</dbReference>
<evidence type="ECO:0000256" key="2">
    <source>
        <dbReference type="SAM" id="Phobius"/>
    </source>
</evidence>
<dbReference type="InterPro" id="IPR013362">
    <property type="entry name" value="Pilus_4_PilV"/>
</dbReference>
<organism evidence="3 4">
    <name type="scientific">Psychrosphaera haliotis</name>
    <dbReference type="NCBI Taxonomy" id="555083"/>
    <lineage>
        <taxon>Bacteria</taxon>
        <taxon>Pseudomonadati</taxon>
        <taxon>Pseudomonadota</taxon>
        <taxon>Gammaproteobacteria</taxon>
        <taxon>Alteromonadales</taxon>
        <taxon>Pseudoalteromonadaceae</taxon>
        <taxon>Psychrosphaera</taxon>
    </lineage>
</organism>
<keyword evidence="2" id="KW-1133">Transmembrane helix</keyword>